<dbReference type="Pfam" id="PF05936">
    <property type="entry name" value="T6SS_VasE"/>
    <property type="match status" value="1"/>
</dbReference>
<dbReference type="EMBL" id="CABVPW010000064">
    <property type="protein sequence ID" value="VWC49409.1"/>
    <property type="molecule type" value="Genomic_DNA"/>
</dbReference>
<sequence length="456" mass="50220">MRNQFPDPICWFEGMPLLPQHFQMQSLHASGHAALLAGAARQHFWGVLDLAYEVAGLSDGRVRITKLDAILPDGLVIRHAHDDPVLEIDVKQALGSPDQILTVHLAVPPLYRGGRIDPRATRYRQHQSEDVVDLSTGEDPMAITIWRPRLHLLVDLGDHEYERLPLMRLRQQGGGVGLAPYVPPCPFVTPADMLGKRVARVLTRIREKCVLLSGRLDAARWADEREDVDLIARQLSVLWIRLPEIEAALNATAVHPLDLYCALAGMAGALAGLQPGAGVPAFAPFDYMELLASYKPLLEFIDSMLDMIRQNYRVHQFMKCESGFWIELPPAPGNASHTELVIGLRMPGGASEGDAATWLAGAVIASRSHLPTLARQRMGGLARRPLSRVERASYSVSDDTVMFALSVTLAWFDPSQPLHIDVRNTGRAVLPWAIQLFTPDADTTGGDGDARENEHG</sequence>
<gene>
    <name evidence="1" type="ORF">BLA23254_07661</name>
</gene>
<reference evidence="1 2" key="1">
    <citation type="submission" date="2019-09" db="EMBL/GenBank/DDBJ databases">
        <authorList>
            <person name="Depoorter E."/>
        </authorList>
    </citation>
    <scope>NUCLEOTIDE SEQUENCE [LARGE SCALE GENOMIC DNA]</scope>
    <source>
        <strain evidence="1">LMG 23254</strain>
    </source>
</reference>
<dbReference type="InterPro" id="IPR010263">
    <property type="entry name" value="T6SS_TssK"/>
</dbReference>
<dbReference type="AlphaFoldDB" id="A0A6P2SN25"/>
<dbReference type="Proteomes" id="UP000494218">
    <property type="component" value="Unassembled WGS sequence"/>
</dbReference>
<evidence type="ECO:0000313" key="2">
    <source>
        <dbReference type="Proteomes" id="UP000494218"/>
    </source>
</evidence>
<organism evidence="1 2">
    <name type="scientific">Burkholderia lata (strain ATCC 17760 / DSM 23089 / LMG 22485 / NCIMB 9086 / R18194 / 383)</name>
    <dbReference type="NCBI Taxonomy" id="482957"/>
    <lineage>
        <taxon>Bacteria</taxon>
        <taxon>Pseudomonadati</taxon>
        <taxon>Pseudomonadota</taxon>
        <taxon>Betaproteobacteria</taxon>
        <taxon>Burkholderiales</taxon>
        <taxon>Burkholderiaceae</taxon>
        <taxon>Burkholderia</taxon>
        <taxon>Burkholderia cepacia complex</taxon>
    </lineage>
</organism>
<evidence type="ECO:0000313" key="1">
    <source>
        <dbReference type="EMBL" id="VWC49409.1"/>
    </source>
</evidence>
<accession>A0A6P2SN25</accession>
<dbReference type="PANTHER" id="PTHR35566:SF1">
    <property type="entry name" value="TYPE VI SECRETION SYSTEM BASEPLATE COMPONENT TSSK1"/>
    <property type="match status" value="1"/>
</dbReference>
<proteinExistence type="predicted"/>
<dbReference type="NCBIfam" id="TIGR03353">
    <property type="entry name" value="VI_chp_4"/>
    <property type="match status" value="1"/>
</dbReference>
<dbReference type="PANTHER" id="PTHR35566">
    <property type="entry name" value="BLR3599 PROTEIN"/>
    <property type="match status" value="1"/>
</dbReference>
<name>A0A6P2SN25_BURL3</name>
<protein>
    <submittedName>
        <fullName evidence="1">Type VI secretion protein</fullName>
    </submittedName>
</protein>
<dbReference type="RefSeq" id="WP_175035605.1">
    <property type="nucleotide sequence ID" value="NZ_CABVPW010000064.1"/>
</dbReference>